<dbReference type="EMBL" id="JAJEKE010000001">
    <property type="protein sequence ID" value="MCQ1528413.1"/>
    <property type="molecule type" value="Genomic_DNA"/>
</dbReference>
<name>A0ABT1NAY6_9FIRM</name>
<dbReference type="Proteomes" id="UP001651880">
    <property type="component" value="Unassembled WGS sequence"/>
</dbReference>
<reference evidence="2 3" key="1">
    <citation type="submission" date="2021-10" db="EMBL/GenBank/DDBJ databases">
        <title>Lutispora strain m25 sp. nov., a thermophilic, non-spore-forming bacterium isolated from a lab-scale methanogenic bioreactor digesting anaerobic sludge.</title>
        <authorList>
            <person name="El Houari A."/>
            <person name="Mcdonald J."/>
        </authorList>
    </citation>
    <scope>NUCLEOTIDE SEQUENCE [LARGE SCALE GENOMIC DNA]</scope>
    <source>
        <strain evidence="3">m25</strain>
    </source>
</reference>
<dbReference type="SUPFAM" id="SSF47413">
    <property type="entry name" value="lambda repressor-like DNA-binding domains"/>
    <property type="match status" value="1"/>
</dbReference>
<keyword evidence="3" id="KW-1185">Reference proteome</keyword>
<sequence length="432" mass="50820">MINSVGSKIKNLRIKKKMTQAQLCGSIINRCVLSLIENNKMQPSISQLNHFCKVLDVPVTYFTSNIDYSQTISSIGTDDGSDLNRAFAAGEYEYIAKLYEHDSVKFNTIEDINKYYYLGMSYYNIKTYKESALTLRKYINSFSKKPESYRKSNFIEYATALNTLSKIYMQRSNYKKAEEYLNIAFNFLIRLHELNSLIYCIVINNLSLIYNYTAQYKKTYTLINDFFNTHDNLTYRVVAPQLHIAMNIACYNLGKYSEAIEHIQKSILLLNYENDAPEIGRCYINYINVLRYCCRFSEAFEIVEKCKKDFYDNKVLYRKFSMQELILYFNIKDYPKAEELLGNINVNSLQEMGKNNYRFIAGHISFIHNEYEKALKNFNNCEKYFLKNMYHYDLALIYDDLFAITGDKLYLEKKKASLLHDAVRRNVLIDVL</sequence>
<protein>
    <submittedName>
        <fullName evidence="2">Helix-turn-helix transcriptional regulator</fullName>
    </submittedName>
</protein>
<dbReference type="PROSITE" id="PS50943">
    <property type="entry name" value="HTH_CROC1"/>
    <property type="match status" value="1"/>
</dbReference>
<dbReference type="CDD" id="cd00093">
    <property type="entry name" value="HTH_XRE"/>
    <property type="match status" value="1"/>
</dbReference>
<comment type="caution">
    <text evidence="2">The sequence shown here is derived from an EMBL/GenBank/DDBJ whole genome shotgun (WGS) entry which is preliminary data.</text>
</comment>
<dbReference type="InterPro" id="IPR010982">
    <property type="entry name" value="Lambda_DNA-bd_dom_sf"/>
</dbReference>
<organism evidence="2 3">
    <name type="scientific">Lutispora saccharofermentans</name>
    <dbReference type="NCBI Taxonomy" id="3024236"/>
    <lineage>
        <taxon>Bacteria</taxon>
        <taxon>Bacillati</taxon>
        <taxon>Bacillota</taxon>
        <taxon>Clostridia</taxon>
        <taxon>Lutisporales</taxon>
        <taxon>Lutisporaceae</taxon>
        <taxon>Lutispora</taxon>
    </lineage>
</organism>
<evidence type="ECO:0000313" key="2">
    <source>
        <dbReference type="EMBL" id="MCQ1528413.1"/>
    </source>
</evidence>
<evidence type="ECO:0000313" key="3">
    <source>
        <dbReference type="Proteomes" id="UP001651880"/>
    </source>
</evidence>
<dbReference type="Gene3D" id="1.25.40.10">
    <property type="entry name" value="Tetratricopeptide repeat domain"/>
    <property type="match status" value="2"/>
</dbReference>
<dbReference type="SMART" id="SM00530">
    <property type="entry name" value="HTH_XRE"/>
    <property type="match status" value="1"/>
</dbReference>
<dbReference type="InterPro" id="IPR011990">
    <property type="entry name" value="TPR-like_helical_dom_sf"/>
</dbReference>
<dbReference type="SUPFAM" id="SSF48452">
    <property type="entry name" value="TPR-like"/>
    <property type="match status" value="2"/>
</dbReference>
<proteinExistence type="predicted"/>
<dbReference type="RefSeq" id="WP_255225894.1">
    <property type="nucleotide sequence ID" value="NZ_JAJEKE010000001.1"/>
</dbReference>
<dbReference type="InterPro" id="IPR001387">
    <property type="entry name" value="Cro/C1-type_HTH"/>
</dbReference>
<gene>
    <name evidence="2" type="ORF">LJD61_02465</name>
</gene>
<evidence type="ECO:0000259" key="1">
    <source>
        <dbReference type="PROSITE" id="PS50943"/>
    </source>
</evidence>
<feature type="domain" description="HTH cro/C1-type" evidence="1">
    <location>
        <begin position="9"/>
        <end position="62"/>
    </location>
</feature>
<accession>A0ABT1NAY6</accession>